<dbReference type="InterPro" id="IPR011989">
    <property type="entry name" value="ARM-like"/>
</dbReference>
<dbReference type="Gene3D" id="1.25.10.10">
    <property type="entry name" value="Leucine-rich Repeat Variant"/>
    <property type="match status" value="1"/>
</dbReference>
<dbReference type="Proteomes" id="UP000001542">
    <property type="component" value="Unassembled WGS sequence"/>
</dbReference>
<dbReference type="KEGG" id="tva:4758131"/>
<gene>
    <name evidence="1" type="ORF">TVAG_179830</name>
</gene>
<dbReference type="VEuPathDB" id="TrichDB:TVAGG3_1002370"/>
<dbReference type="EMBL" id="DS113606">
    <property type="protein sequence ID" value="EAY00312.1"/>
    <property type="molecule type" value="Genomic_DNA"/>
</dbReference>
<dbReference type="SMR" id="A2F465"/>
<evidence type="ECO:0000313" key="1">
    <source>
        <dbReference type="EMBL" id="EAY00312.1"/>
    </source>
</evidence>
<dbReference type="InterPro" id="IPR016024">
    <property type="entry name" value="ARM-type_fold"/>
</dbReference>
<dbReference type="AlphaFoldDB" id="A2F465"/>
<name>A2F465_TRIV3</name>
<evidence type="ECO:0008006" key="3">
    <source>
        <dbReference type="Google" id="ProtNLM"/>
    </source>
</evidence>
<proteinExistence type="predicted"/>
<keyword evidence="2" id="KW-1185">Reference proteome</keyword>
<dbReference type="InParanoid" id="A2F465"/>
<dbReference type="OrthoDB" id="10671714at2759"/>
<reference evidence="1" key="2">
    <citation type="journal article" date="2007" name="Science">
        <title>Draft genome sequence of the sexually transmitted pathogen Trichomonas vaginalis.</title>
        <authorList>
            <person name="Carlton J.M."/>
            <person name="Hirt R.P."/>
            <person name="Silva J.C."/>
            <person name="Delcher A.L."/>
            <person name="Schatz M."/>
            <person name="Zhao Q."/>
            <person name="Wortman J.R."/>
            <person name="Bidwell S.L."/>
            <person name="Alsmark U.C.M."/>
            <person name="Besteiro S."/>
            <person name="Sicheritz-Ponten T."/>
            <person name="Noel C.J."/>
            <person name="Dacks J.B."/>
            <person name="Foster P.G."/>
            <person name="Simillion C."/>
            <person name="Van de Peer Y."/>
            <person name="Miranda-Saavedra D."/>
            <person name="Barton G.J."/>
            <person name="Westrop G.D."/>
            <person name="Mueller S."/>
            <person name="Dessi D."/>
            <person name="Fiori P.L."/>
            <person name="Ren Q."/>
            <person name="Paulsen I."/>
            <person name="Zhang H."/>
            <person name="Bastida-Corcuera F.D."/>
            <person name="Simoes-Barbosa A."/>
            <person name="Brown M.T."/>
            <person name="Hayes R.D."/>
            <person name="Mukherjee M."/>
            <person name="Okumura C.Y."/>
            <person name="Schneider R."/>
            <person name="Smith A.J."/>
            <person name="Vanacova S."/>
            <person name="Villalvazo M."/>
            <person name="Haas B.J."/>
            <person name="Pertea M."/>
            <person name="Feldblyum T.V."/>
            <person name="Utterback T.R."/>
            <person name="Shu C.L."/>
            <person name="Osoegawa K."/>
            <person name="de Jong P.J."/>
            <person name="Hrdy I."/>
            <person name="Horvathova L."/>
            <person name="Zubacova Z."/>
            <person name="Dolezal P."/>
            <person name="Malik S.B."/>
            <person name="Logsdon J.M. Jr."/>
            <person name="Henze K."/>
            <person name="Gupta A."/>
            <person name="Wang C.C."/>
            <person name="Dunne R.L."/>
            <person name="Upcroft J.A."/>
            <person name="Upcroft P."/>
            <person name="White O."/>
            <person name="Salzberg S.L."/>
            <person name="Tang P."/>
            <person name="Chiu C.-H."/>
            <person name="Lee Y.-S."/>
            <person name="Embley T.M."/>
            <person name="Coombs G.H."/>
            <person name="Mottram J.C."/>
            <person name="Tachezy J."/>
            <person name="Fraser-Liggett C.M."/>
            <person name="Johnson P.J."/>
        </authorList>
    </citation>
    <scope>NUCLEOTIDE SEQUENCE [LARGE SCALE GENOMIC DNA]</scope>
    <source>
        <strain evidence="1">G3</strain>
    </source>
</reference>
<reference evidence="1" key="1">
    <citation type="submission" date="2006-10" db="EMBL/GenBank/DDBJ databases">
        <authorList>
            <person name="Amadeo P."/>
            <person name="Zhao Q."/>
            <person name="Wortman J."/>
            <person name="Fraser-Liggett C."/>
            <person name="Carlton J."/>
        </authorList>
    </citation>
    <scope>NUCLEOTIDE SEQUENCE</scope>
    <source>
        <strain evidence="1">G3</strain>
    </source>
</reference>
<dbReference type="VEuPathDB" id="TrichDB:TVAG_179830"/>
<dbReference type="RefSeq" id="XP_001313241.1">
    <property type="nucleotide sequence ID" value="XM_001313240.1"/>
</dbReference>
<dbReference type="SUPFAM" id="SSF48371">
    <property type="entry name" value="ARM repeat"/>
    <property type="match status" value="1"/>
</dbReference>
<accession>A2F465</accession>
<organism evidence="1 2">
    <name type="scientific">Trichomonas vaginalis (strain ATCC PRA-98 / G3)</name>
    <dbReference type="NCBI Taxonomy" id="412133"/>
    <lineage>
        <taxon>Eukaryota</taxon>
        <taxon>Metamonada</taxon>
        <taxon>Parabasalia</taxon>
        <taxon>Trichomonadida</taxon>
        <taxon>Trichomonadidae</taxon>
        <taxon>Trichomonas</taxon>
    </lineage>
</organism>
<sequence length="904" mass="102219">MSEDFQKVINYGQELINNQGIFAKKEILSYTFEEIEQCFNKFKENSDINFTAGFVSSVCDAIISNWQSFSDEQKENIKKLTIEIINSQISAQYALRLSYYASRLYQTLNSEWNEFSNLIFESSSISDTLAFIFIGAFDTFQQEYIQQNKDKITNRIFEFLSKVSIVVQLRLLNLLCCIDNLQLSEEKLSLLWNYIFNIIFVRPSALIVINTILTGIFNDYHTIQQLQKPGFETKENYISSLRLLFTFNPEKTIELLSKLVDDPQQEFVDALNSEFLDTVQPNQMAAISDYIFKEEPLKVKRLTVLTPLIPYLANSNPKFVEKAIEILKITSEDNEQKESFLTILKYGSSALLNAEKMNFVLQTLISLMANDDEIGKRAADVSKAAFKSGLIKTRQDIKFVITKYQTVSPNLQPSLIISLDSLANSEGFDSHLITPLVEFVRTQLRNASTKEEIKASCFTLISSLAEKDENVPFTLQNDLLRNMPELLNGDDQSKQSAAQIIYLLAVLAPDSIKKLPDGAIDTLFGLTRTEGKSSEIRGAIGESLAGIVASCGIKALYPQLVDLIDSFLKTGERNLGISASTMVIIACECFEGRLGQNVMLSCARAAAQTDYAPLFNSFVEGLRRIASTQPVDKWNLDFSLEIVNGFVKVAEIEPISSWYNLRTPLYSYFTIVMQKLGSFASPLIPYLLDIVSDCVDPMVDVVFEPVKRIYELNLIDDETKDKLIDRCCTKLLQAKSFEMLHFAVNNTKDLEKFASIVAEQLRKIDQTEQTENVDDEWMCNLALSLLVLNERGAQIEDDDLETAIVCFPPEPSYKISEDMIKQVIRVSKAELSDDLKMVVSKVIFDFLLLPKQEVAPHGIQNSFVTQLKDSFAKLVKSDKEIENELVRYCGGVKSKVGKLNQLIR</sequence>
<protein>
    <recommendedName>
        <fullName evidence="3">Importin N-terminal domain-containing protein</fullName>
    </recommendedName>
</protein>
<evidence type="ECO:0000313" key="2">
    <source>
        <dbReference type="Proteomes" id="UP000001542"/>
    </source>
</evidence>